<feature type="domain" description="RNA polymerase sigma-70 region 2" evidence="4">
    <location>
        <begin position="14"/>
        <end position="78"/>
    </location>
</feature>
<evidence type="ECO:0000256" key="1">
    <source>
        <dbReference type="ARBA" id="ARBA00023015"/>
    </source>
</evidence>
<dbReference type="Gene3D" id="1.10.1740.10">
    <property type="match status" value="1"/>
</dbReference>
<dbReference type="PANTHER" id="PTHR43133">
    <property type="entry name" value="RNA POLYMERASE ECF-TYPE SIGMA FACTO"/>
    <property type="match status" value="1"/>
</dbReference>
<dbReference type="STRING" id="1236976.JCM16418_3971"/>
<dbReference type="PANTHER" id="PTHR43133:SF51">
    <property type="entry name" value="RNA POLYMERASE SIGMA FACTOR"/>
    <property type="match status" value="1"/>
</dbReference>
<dbReference type="InterPro" id="IPR013325">
    <property type="entry name" value="RNA_pol_sigma_r2"/>
</dbReference>
<keyword evidence="3" id="KW-0804">Transcription</keyword>
<organism evidence="5 6">
    <name type="scientific">Paenibacillus pini JCM 16418</name>
    <dbReference type="NCBI Taxonomy" id="1236976"/>
    <lineage>
        <taxon>Bacteria</taxon>
        <taxon>Bacillati</taxon>
        <taxon>Bacillota</taxon>
        <taxon>Bacilli</taxon>
        <taxon>Bacillales</taxon>
        <taxon>Paenibacillaceae</taxon>
        <taxon>Paenibacillus</taxon>
    </lineage>
</organism>
<evidence type="ECO:0000259" key="4">
    <source>
        <dbReference type="Pfam" id="PF04542"/>
    </source>
</evidence>
<dbReference type="InterPro" id="IPR039425">
    <property type="entry name" value="RNA_pol_sigma-70-like"/>
</dbReference>
<dbReference type="SUPFAM" id="SSF88946">
    <property type="entry name" value="Sigma2 domain of RNA polymerase sigma factors"/>
    <property type="match status" value="1"/>
</dbReference>
<dbReference type="Proteomes" id="UP000019364">
    <property type="component" value="Unassembled WGS sequence"/>
</dbReference>
<dbReference type="GO" id="GO:0016987">
    <property type="term" value="F:sigma factor activity"/>
    <property type="evidence" value="ECO:0007669"/>
    <property type="project" value="UniProtKB-KW"/>
</dbReference>
<dbReference type="OrthoDB" id="9794508at2"/>
<reference evidence="5 6" key="1">
    <citation type="journal article" date="2014" name="Genome Announc.">
        <title>Draft Genome Sequence of Paenibacillus pini JCM 16418T, Isolated from the Rhizosphere of Pine Tree.</title>
        <authorList>
            <person name="Yuki M."/>
            <person name="Oshima K."/>
            <person name="Suda W."/>
            <person name="Oshida Y."/>
            <person name="Kitamura K."/>
            <person name="Iida Y."/>
            <person name="Hattori M."/>
            <person name="Ohkuma M."/>
        </authorList>
    </citation>
    <scope>NUCLEOTIDE SEQUENCE [LARGE SCALE GENOMIC DNA]</scope>
    <source>
        <strain evidence="5 6">JCM 16418</strain>
    </source>
</reference>
<sequence>MKADNDYEVYVTTIVEKYSDMIMRIAFTYLKQHSDAQDVCQDVFVKFFKHAKIFEDAEHEKAWIIRITINTCKDILRSFWKKRFTPVEQVIQPITDPQDHEIVSMVLELPKKYRIVMYLY</sequence>
<proteinExistence type="predicted"/>
<comment type="caution">
    <text evidence="5">The sequence shown here is derived from an EMBL/GenBank/DDBJ whole genome shotgun (WGS) entry which is preliminary data.</text>
</comment>
<evidence type="ECO:0000256" key="3">
    <source>
        <dbReference type="ARBA" id="ARBA00023163"/>
    </source>
</evidence>
<keyword evidence="6" id="KW-1185">Reference proteome</keyword>
<evidence type="ECO:0000256" key="2">
    <source>
        <dbReference type="ARBA" id="ARBA00023082"/>
    </source>
</evidence>
<keyword evidence="1" id="KW-0805">Transcription regulation</keyword>
<dbReference type="RefSeq" id="WP_052020492.1">
    <property type="nucleotide sequence ID" value="NZ_BAVZ01000015.1"/>
</dbReference>
<keyword evidence="2" id="KW-0731">Sigma factor</keyword>
<dbReference type="EMBL" id="BAVZ01000015">
    <property type="protein sequence ID" value="GAF09815.1"/>
    <property type="molecule type" value="Genomic_DNA"/>
</dbReference>
<evidence type="ECO:0000313" key="6">
    <source>
        <dbReference type="Proteomes" id="UP000019364"/>
    </source>
</evidence>
<dbReference type="GO" id="GO:0006352">
    <property type="term" value="P:DNA-templated transcription initiation"/>
    <property type="evidence" value="ECO:0007669"/>
    <property type="project" value="InterPro"/>
</dbReference>
<gene>
    <name evidence="5" type="ORF">JCM16418_3971</name>
</gene>
<evidence type="ECO:0000313" key="5">
    <source>
        <dbReference type="EMBL" id="GAF09815.1"/>
    </source>
</evidence>
<dbReference type="Pfam" id="PF04542">
    <property type="entry name" value="Sigma70_r2"/>
    <property type="match status" value="1"/>
</dbReference>
<protein>
    <submittedName>
        <fullName evidence="5">RNA polymerase</fullName>
    </submittedName>
</protein>
<accession>W7YFW1</accession>
<dbReference type="AlphaFoldDB" id="W7YFW1"/>
<name>W7YFW1_9BACL</name>
<dbReference type="eggNOG" id="COG1595">
    <property type="taxonomic scope" value="Bacteria"/>
</dbReference>
<dbReference type="InterPro" id="IPR007627">
    <property type="entry name" value="RNA_pol_sigma70_r2"/>
</dbReference>